<evidence type="ECO:0000313" key="1">
    <source>
        <dbReference type="EMBL" id="WCT73746.1"/>
    </source>
</evidence>
<dbReference type="InterPro" id="IPR023214">
    <property type="entry name" value="HAD_sf"/>
</dbReference>
<dbReference type="RefSeq" id="WP_273688228.1">
    <property type="nucleotide sequence ID" value="NZ_CP117411.1"/>
</dbReference>
<sequence length="224" mass="24903">MPPELAHIDTWIFDLDNTLYPASCDLFGLIDQRMTAYVARITGTEPDEAYRIQKGFFHQHGTTLSGLMANYGVDPHHFLEDVHAIEMDALAEDRRLIAALAKLPGRKLVFTNGDAPYARRVLDRIGLSETFEAIHDIHACAYQPKPHADSYASLCRSLRVDPTTALFAEDMVRNLAPAKALGMMTLWVDNGSDQGPAGLTHDHIDYRTADLGEWLHSITEGDDA</sequence>
<accession>A0ABY7TL94</accession>
<dbReference type="PRINTS" id="PR00413">
    <property type="entry name" value="HADHALOGNASE"/>
</dbReference>
<keyword evidence="2" id="KW-1185">Reference proteome</keyword>
<organism evidence="1 2">
    <name type="scientific">Sphingomonas naphthae</name>
    <dbReference type="NCBI Taxonomy" id="1813468"/>
    <lineage>
        <taxon>Bacteria</taxon>
        <taxon>Pseudomonadati</taxon>
        <taxon>Pseudomonadota</taxon>
        <taxon>Alphaproteobacteria</taxon>
        <taxon>Sphingomonadales</taxon>
        <taxon>Sphingomonadaceae</taxon>
        <taxon>Sphingomonas</taxon>
    </lineage>
</organism>
<evidence type="ECO:0000313" key="2">
    <source>
        <dbReference type="Proteomes" id="UP001220395"/>
    </source>
</evidence>
<dbReference type="Proteomes" id="UP001220395">
    <property type="component" value="Chromosome"/>
</dbReference>
<protein>
    <submittedName>
        <fullName evidence="1">Pyrimidine 5'-nucleotidase</fullName>
    </submittedName>
</protein>
<dbReference type="PANTHER" id="PTHR12725">
    <property type="entry name" value="HALOACID DEHALOGENASE-LIKE HYDROLASE"/>
    <property type="match status" value="1"/>
</dbReference>
<name>A0ABY7TL94_9SPHN</name>
<gene>
    <name evidence="1" type="ORF">PQ455_00500</name>
</gene>
<dbReference type="SFLD" id="SFLDG01132">
    <property type="entry name" value="C1.5.3:_5'-Nucleotidase_Like"/>
    <property type="match status" value="1"/>
</dbReference>
<dbReference type="SFLD" id="SFLDG01129">
    <property type="entry name" value="C1.5:_HAD__Beta-PGM__Phosphata"/>
    <property type="match status" value="1"/>
</dbReference>
<dbReference type="Pfam" id="PF00702">
    <property type="entry name" value="Hydrolase"/>
    <property type="match status" value="1"/>
</dbReference>
<dbReference type="EMBL" id="CP117411">
    <property type="protein sequence ID" value="WCT73746.1"/>
    <property type="molecule type" value="Genomic_DNA"/>
</dbReference>
<dbReference type="Gene3D" id="3.40.50.1000">
    <property type="entry name" value="HAD superfamily/HAD-like"/>
    <property type="match status" value="1"/>
</dbReference>
<dbReference type="SUPFAM" id="SSF56784">
    <property type="entry name" value="HAD-like"/>
    <property type="match status" value="1"/>
</dbReference>
<dbReference type="Gene3D" id="1.10.150.450">
    <property type="match status" value="1"/>
</dbReference>
<dbReference type="InterPro" id="IPR036412">
    <property type="entry name" value="HAD-like_sf"/>
</dbReference>
<proteinExistence type="predicted"/>
<dbReference type="InterPro" id="IPR006439">
    <property type="entry name" value="HAD-SF_hydro_IA"/>
</dbReference>
<dbReference type="PANTHER" id="PTHR12725:SF117">
    <property type="entry name" value="HALOACID DEHALOGENASE-LIKE HYDROLASE"/>
    <property type="match status" value="1"/>
</dbReference>
<dbReference type="NCBIfam" id="TIGR01509">
    <property type="entry name" value="HAD-SF-IA-v3"/>
    <property type="match status" value="1"/>
</dbReference>
<reference evidence="1 2" key="1">
    <citation type="submission" date="2023-02" db="EMBL/GenBank/DDBJ databases">
        <title>Genome sequence of Sphingomonas naphthae.</title>
        <authorList>
            <person name="Kim S."/>
            <person name="Heo J."/>
            <person name="Kwon S.-W."/>
        </authorList>
    </citation>
    <scope>NUCLEOTIDE SEQUENCE [LARGE SCALE GENOMIC DNA]</scope>
    <source>
        <strain evidence="1 2">KACC 18716</strain>
    </source>
</reference>
<dbReference type="SFLD" id="SFLDS00003">
    <property type="entry name" value="Haloacid_Dehalogenase"/>
    <property type="match status" value="1"/>
</dbReference>
<dbReference type="NCBIfam" id="TIGR01993">
    <property type="entry name" value="Pyr-5-nucltdase"/>
    <property type="match status" value="1"/>
</dbReference>
<dbReference type="InterPro" id="IPR010237">
    <property type="entry name" value="Pyr-5-nucltdase"/>
</dbReference>